<reference evidence="2" key="1">
    <citation type="submission" date="2018-02" db="EMBL/GenBank/DDBJ databases">
        <authorList>
            <person name="Kim S.-K."/>
            <person name="Jung H.-I."/>
            <person name="Lee S.-W."/>
        </authorList>
    </citation>
    <scope>NUCLEOTIDE SEQUENCE</scope>
    <source>
        <strain evidence="2">SK3146</strain>
    </source>
</reference>
<keyword evidence="3" id="KW-1185">Reference proteome</keyword>
<sequence length="57" mass="6241">MTKNRSVDAQAAVSSQAEREAADRAARGQANAAREKQLEDRLHISEDKVVDYTPGID</sequence>
<dbReference type="RefSeq" id="WP_249866087.1">
    <property type="nucleotide sequence ID" value="NZ_CP027059.1"/>
</dbReference>
<feature type="compositionally biased region" description="Basic and acidic residues" evidence="1">
    <location>
        <begin position="17"/>
        <end position="26"/>
    </location>
</feature>
<reference evidence="2" key="2">
    <citation type="journal article" date="2021" name="J Anim Sci Technol">
        <title>Complete genome sequence of Paenibacillus konkukensis sp. nov. SK3146 as a potential probiotic strain.</title>
        <authorList>
            <person name="Jung H.I."/>
            <person name="Park S."/>
            <person name="Niu K.M."/>
            <person name="Lee S.W."/>
            <person name="Kothari D."/>
            <person name="Yi K.J."/>
            <person name="Kim S.K."/>
        </authorList>
    </citation>
    <scope>NUCLEOTIDE SEQUENCE</scope>
    <source>
        <strain evidence="2">SK3146</strain>
    </source>
</reference>
<feature type="region of interest" description="Disordered" evidence="1">
    <location>
        <begin position="1"/>
        <end position="41"/>
    </location>
</feature>
<protein>
    <submittedName>
        <fullName evidence="2">Uncharacterized protein</fullName>
    </submittedName>
</protein>
<accession>A0ABY4RPM8</accession>
<feature type="compositionally biased region" description="Low complexity" evidence="1">
    <location>
        <begin position="7"/>
        <end position="16"/>
    </location>
</feature>
<gene>
    <name evidence="2" type="ORF">SK3146_03383</name>
</gene>
<evidence type="ECO:0000256" key="1">
    <source>
        <dbReference type="SAM" id="MobiDB-lite"/>
    </source>
</evidence>
<evidence type="ECO:0000313" key="2">
    <source>
        <dbReference type="EMBL" id="UQZ84150.1"/>
    </source>
</evidence>
<name>A0ABY4RPM8_9BACL</name>
<organism evidence="2 3">
    <name type="scientific">Paenibacillus konkukensis</name>
    <dbReference type="NCBI Taxonomy" id="2020716"/>
    <lineage>
        <taxon>Bacteria</taxon>
        <taxon>Bacillati</taxon>
        <taxon>Bacillota</taxon>
        <taxon>Bacilli</taxon>
        <taxon>Bacillales</taxon>
        <taxon>Paenibacillaceae</taxon>
        <taxon>Paenibacillus</taxon>
    </lineage>
</organism>
<proteinExistence type="predicted"/>
<evidence type="ECO:0000313" key="3">
    <source>
        <dbReference type="Proteomes" id="UP001057134"/>
    </source>
</evidence>
<dbReference type="EMBL" id="CP027059">
    <property type="protein sequence ID" value="UQZ84150.1"/>
    <property type="molecule type" value="Genomic_DNA"/>
</dbReference>
<dbReference type="Proteomes" id="UP001057134">
    <property type="component" value="Chromosome"/>
</dbReference>